<dbReference type="EMBL" id="BAABAB010000033">
    <property type="protein sequence ID" value="GAA3633572.1"/>
    <property type="molecule type" value="Genomic_DNA"/>
</dbReference>
<dbReference type="Gene3D" id="3.30.390.30">
    <property type="match status" value="1"/>
</dbReference>
<evidence type="ECO:0000256" key="4">
    <source>
        <dbReference type="ARBA" id="ARBA00023002"/>
    </source>
</evidence>
<dbReference type="InterPro" id="IPR050446">
    <property type="entry name" value="FAD-oxidoreductase/Apoptosis"/>
</dbReference>
<evidence type="ECO:0000313" key="8">
    <source>
        <dbReference type="Proteomes" id="UP001501490"/>
    </source>
</evidence>
<evidence type="ECO:0000256" key="2">
    <source>
        <dbReference type="ARBA" id="ARBA00022630"/>
    </source>
</evidence>
<organism evidence="7 8">
    <name type="scientific">Microlunatus ginsengisoli</name>
    <dbReference type="NCBI Taxonomy" id="363863"/>
    <lineage>
        <taxon>Bacteria</taxon>
        <taxon>Bacillati</taxon>
        <taxon>Actinomycetota</taxon>
        <taxon>Actinomycetes</taxon>
        <taxon>Propionibacteriales</taxon>
        <taxon>Propionibacteriaceae</taxon>
        <taxon>Microlunatus</taxon>
    </lineage>
</organism>
<gene>
    <name evidence="7" type="ORF">GCM10022236_40200</name>
</gene>
<dbReference type="InterPro" id="IPR028202">
    <property type="entry name" value="Reductase_C"/>
</dbReference>
<evidence type="ECO:0000259" key="5">
    <source>
        <dbReference type="Pfam" id="PF07992"/>
    </source>
</evidence>
<dbReference type="PANTHER" id="PTHR43557">
    <property type="entry name" value="APOPTOSIS-INDUCING FACTOR 1"/>
    <property type="match status" value="1"/>
</dbReference>
<dbReference type="Gene3D" id="3.50.50.60">
    <property type="entry name" value="FAD/NAD(P)-binding domain"/>
    <property type="match status" value="2"/>
</dbReference>
<dbReference type="PRINTS" id="PR00368">
    <property type="entry name" value="FADPNR"/>
</dbReference>
<keyword evidence="3" id="KW-0274">FAD</keyword>
<feature type="domain" description="FAD/NAD(P)-binding" evidence="5">
    <location>
        <begin position="6"/>
        <end position="301"/>
    </location>
</feature>
<comment type="caution">
    <text evidence="7">The sequence shown here is derived from an EMBL/GenBank/DDBJ whole genome shotgun (WGS) entry which is preliminary data.</text>
</comment>
<dbReference type="Pfam" id="PF07992">
    <property type="entry name" value="Pyr_redox_2"/>
    <property type="match status" value="1"/>
</dbReference>
<evidence type="ECO:0000256" key="1">
    <source>
        <dbReference type="ARBA" id="ARBA00001974"/>
    </source>
</evidence>
<dbReference type="Proteomes" id="UP001501490">
    <property type="component" value="Unassembled WGS sequence"/>
</dbReference>
<dbReference type="PRINTS" id="PR00411">
    <property type="entry name" value="PNDRDTASEI"/>
</dbReference>
<dbReference type="InterPro" id="IPR023753">
    <property type="entry name" value="FAD/NAD-binding_dom"/>
</dbReference>
<name>A0ABP7AJ72_9ACTN</name>
<sequence length="400" mass="42161">MSTPERIVIIGASLAGGSAALALREQGYDGDLTVIGEEPHRPYERPPLSKSVLLGDAEEPDWVGEESFWADRATLVTGTVATSIDPGRKVVSAGGREHAYDKLLIATGSAPRRLDLAGADLDGVGTLRTYDDSLALRARFTEGAQVVIVGAGWIGCETAAAARKHGAQVTMLDPLSAPLVRVLGDQVGSAFAALHREHDVDLRLGVGVTGFAGDDAVSEVRLAGGATVPADTVVVGVGAIPNIALADAAGLELAAGGIAVDAALRTSDADIYAAGDVAAHDHPFYAERVRVEHWANALEQGKHVAANLLGESRPYELRPFFFSDQYDLGCEYRGLADPARDRLVIRGDLEAREFIAFWLRDDHVAAAMNVNAWDDGDALTELVESRRPVSVDDLVSGSLG</sequence>
<dbReference type="InterPro" id="IPR036188">
    <property type="entry name" value="FAD/NAD-bd_sf"/>
</dbReference>
<evidence type="ECO:0000313" key="7">
    <source>
        <dbReference type="EMBL" id="GAA3633572.1"/>
    </source>
</evidence>
<dbReference type="RefSeq" id="WP_344807940.1">
    <property type="nucleotide sequence ID" value="NZ_BAABAB010000033.1"/>
</dbReference>
<evidence type="ECO:0000256" key="3">
    <source>
        <dbReference type="ARBA" id="ARBA00022827"/>
    </source>
</evidence>
<dbReference type="SUPFAM" id="SSF51905">
    <property type="entry name" value="FAD/NAD(P)-binding domain"/>
    <property type="match status" value="1"/>
</dbReference>
<keyword evidence="2" id="KW-0285">Flavoprotein</keyword>
<dbReference type="SUPFAM" id="SSF55424">
    <property type="entry name" value="FAD/NAD-linked reductases, dimerisation (C-terminal) domain"/>
    <property type="match status" value="1"/>
</dbReference>
<proteinExistence type="predicted"/>
<accession>A0ABP7AJ72</accession>
<dbReference type="Pfam" id="PF14759">
    <property type="entry name" value="Reductase_C"/>
    <property type="match status" value="1"/>
</dbReference>
<feature type="domain" description="Reductase C-terminal" evidence="6">
    <location>
        <begin position="320"/>
        <end position="394"/>
    </location>
</feature>
<dbReference type="PANTHER" id="PTHR43557:SF2">
    <property type="entry name" value="RIESKE DOMAIN-CONTAINING PROTEIN-RELATED"/>
    <property type="match status" value="1"/>
</dbReference>
<evidence type="ECO:0000259" key="6">
    <source>
        <dbReference type="Pfam" id="PF14759"/>
    </source>
</evidence>
<protein>
    <submittedName>
        <fullName evidence="7">FAD-dependent oxidoreductase</fullName>
    </submittedName>
</protein>
<dbReference type="InterPro" id="IPR016156">
    <property type="entry name" value="FAD/NAD-linked_Rdtase_dimer_sf"/>
</dbReference>
<reference evidence="8" key="1">
    <citation type="journal article" date="2019" name="Int. J. Syst. Evol. Microbiol.">
        <title>The Global Catalogue of Microorganisms (GCM) 10K type strain sequencing project: providing services to taxonomists for standard genome sequencing and annotation.</title>
        <authorList>
            <consortium name="The Broad Institute Genomics Platform"/>
            <consortium name="The Broad Institute Genome Sequencing Center for Infectious Disease"/>
            <person name="Wu L."/>
            <person name="Ma J."/>
        </authorList>
    </citation>
    <scope>NUCLEOTIDE SEQUENCE [LARGE SCALE GENOMIC DNA]</scope>
    <source>
        <strain evidence="8">JCM 16929</strain>
    </source>
</reference>
<comment type="cofactor">
    <cofactor evidence="1">
        <name>FAD</name>
        <dbReference type="ChEBI" id="CHEBI:57692"/>
    </cofactor>
</comment>
<keyword evidence="8" id="KW-1185">Reference proteome</keyword>
<keyword evidence="4" id="KW-0560">Oxidoreductase</keyword>